<organism evidence="2">
    <name type="scientific">Chloropicon primus</name>
    <dbReference type="NCBI Taxonomy" id="1764295"/>
    <lineage>
        <taxon>Eukaryota</taxon>
        <taxon>Viridiplantae</taxon>
        <taxon>Chlorophyta</taxon>
        <taxon>Chloropicophyceae</taxon>
        <taxon>Chloropicales</taxon>
        <taxon>Chloropicaceae</taxon>
        <taxon>Chloropicon</taxon>
    </lineage>
</organism>
<protein>
    <submittedName>
        <fullName evidence="2">Uncharacterized protein</fullName>
    </submittedName>
</protein>
<sequence>MKGAGLFFFVVGLTLVGCGVAAAPGNASSCEEMAERLNKRFLVGSNRFDAGGSTGPEARDKLRDWMQSNGLLVQMCQPKGYPTVYGPCTDEFPGMDHIAASWVGLTDGVKEIVEKDLFEPFPMFPERIGVVFDTSYPRASPLCASPSDSASIGRLHDADGNPGCGPLKPAIDVGQRNTLDLLEAYLDDKKSGVRNATREFQVSEWVKRYNLGYGNETKGVQPFDQFEWWAPQGAGGNVSCEDLYFPLPTNYTGITPKDATSVDACSTFGPADVWTTAIRGSYGVFSKAGSWNPAEQAFLEVLGHPLCVDRSNSCVESGTCYPEAGPLQWTAQCTFGPEDFMKVLDIQVEMNSRPNPHDKGPGGNQWNELSLPLEANAPGGVEALFTYGNGFFKVLDGLLENNQPEAKAEFYVSQLPANATDYIAYAAKELAEKYYGGVPIVYVNPTKENALEGKIFGCSPDV</sequence>
<name>A0A7S2WZZ1_9CHLO</name>
<proteinExistence type="predicted"/>
<feature type="signal peptide" evidence="1">
    <location>
        <begin position="1"/>
        <end position="21"/>
    </location>
</feature>
<keyword evidence="1" id="KW-0732">Signal</keyword>
<dbReference type="PROSITE" id="PS51257">
    <property type="entry name" value="PROKAR_LIPOPROTEIN"/>
    <property type="match status" value="1"/>
</dbReference>
<evidence type="ECO:0000256" key="1">
    <source>
        <dbReference type="SAM" id="SignalP"/>
    </source>
</evidence>
<gene>
    <name evidence="2" type="ORF">CPRI1469_LOCUS5974</name>
</gene>
<reference evidence="2" key="1">
    <citation type="submission" date="2021-01" db="EMBL/GenBank/DDBJ databases">
        <authorList>
            <person name="Corre E."/>
            <person name="Pelletier E."/>
            <person name="Niang G."/>
            <person name="Scheremetjew M."/>
            <person name="Finn R."/>
            <person name="Kale V."/>
            <person name="Holt S."/>
            <person name="Cochrane G."/>
            <person name="Meng A."/>
            <person name="Brown T."/>
            <person name="Cohen L."/>
        </authorList>
    </citation>
    <scope>NUCLEOTIDE SEQUENCE</scope>
    <source>
        <strain evidence="2">CCMP1205</strain>
    </source>
</reference>
<accession>A0A7S2WZZ1</accession>
<dbReference type="AlphaFoldDB" id="A0A7S2WZZ1"/>
<feature type="chain" id="PRO_5030654989" evidence="1">
    <location>
        <begin position="22"/>
        <end position="462"/>
    </location>
</feature>
<dbReference type="EMBL" id="HBHL01008982">
    <property type="protein sequence ID" value="CAD9717114.1"/>
    <property type="molecule type" value="Transcribed_RNA"/>
</dbReference>
<evidence type="ECO:0000313" key="2">
    <source>
        <dbReference type="EMBL" id="CAD9717114.1"/>
    </source>
</evidence>